<evidence type="ECO:0000313" key="4">
    <source>
        <dbReference type="Proteomes" id="UP000075221"/>
    </source>
</evidence>
<accession>A0A142KGH3</accession>
<organism evidence="2 4">
    <name type="scientific">Acidipropionibacterium acidipropionici</name>
    <dbReference type="NCBI Taxonomy" id="1748"/>
    <lineage>
        <taxon>Bacteria</taxon>
        <taxon>Bacillati</taxon>
        <taxon>Actinomycetota</taxon>
        <taxon>Actinomycetes</taxon>
        <taxon>Propionibacteriales</taxon>
        <taxon>Propionibacteriaceae</taxon>
        <taxon>Acidipropionibacterium</taxon>
    </lineage>
</organism>
<proteinExistence type="predicted"/>
<dbReference type="InterPro" id="IPR011660">
    <property type="entry name" value="VapB-like"/>
</dbReference>
<dbReference type="OrthoDB" id="495439at2"/>
<protein>
    <submittedName>
        <fullName evidence="2">Antitoxin</fullName>
    </submittedName>
</protein>
<dbReference type="Proteomes" id="UP000075221">
    <property type="component" value="Chromosome"/>
</dbReference>
<reference evidence="3 5" key="1">
    <citation type="journal article" date="2016" name="Plant Dis.">
        <title>Improved production of propionic acid using genome shuffling.</title>
        <authorList>
            <person name="Luna-Flores C.H."/>
            <person name="Palfreyman R.W."/>
            <person name="Kromer J.O."/>
            <person name="Nielsen L.K."/>
            <person name="Marcellin E."/>
        </authorList>
    </citation>
    <scope>NUCLEOTIDE SEQUENCE [LARGE SCALE GENOMIC DNA]</scope>
    <source>
        <strain evidence="3 5">F3E8</strain>
    </source>
</reference>
<dbReference type="AlphaFoldDB" id="A0A142KGH3"/>
<evidence type="ECO:0000313" key="2">
    <source>
        <dbReference type="EMBL" id="AMS05211.1"/>
    </source>
</evidence>
<dbReference type="GeneID" id="88085028"/>
<gene>
    <name evidence="3" type="ORF">A8L58_08220</name>
    <name evidence="2" type="ORF">AXH35_06755</name>
</gene>
<reference evidence="2 4" key="2">
    <citation type="submission" date="2016-02" db="EMBL/GenBank/DDBJ databases">
        <title>Complete Genome Sequence of Propionibacterium acidipropionici ATCC 55737.</title>
        <authorList>
            <person name="Luna Flores C.H."/>
            <person name="Nielsen L.K."/>
            <person name="Marcellin E."/>
        </authorList>
    </citation>
    <scope>NUCLEOTIDE SEQUENCE [LARGE SCALE GENOMIC DNA]</scope>
    <source>
        <strain evidence="2 4">ATCC 55737</strain>
    </source>
</reference>
<evidence type="ECO:0000313" key="3">
    <source>
        <dbReference type="EMBL" id="AOZ46690.1"/>
    </source>
</evidence>
<dbReference type="Proteomes" id="UP000178666">
    <property type="component" value="Chromosome"/>
</dbReference>
<dbReference type="EMBL" id="CP015970">
    <property type="protein sequence ID" value="AOZ46690.1"/>
    <property type="molecule type" value="Genomic_DNA"/>
</dbReference>
<dbReference type="SUPFAM" id="SSF47757">
    <property type="entry name" value="Chemotaxis receptor methyltransferase CheR, N-terminal domain"/>
    <property type="match status" value="1"/>
</dbReference>
<dbReference type="KEGG" id="aaci:ASQ49_08390"/>
<keyword evidence="5" id="KW-1185">Reference proteome</keyword>
<dbReference type="EMBL" id="CP014352">
    <property type="protein sequence ID" value="AMS05211.1"/>
    <property type="molecule type" value="Genomic_DNA"/>
</dbReference>
<sequence>MALNIKDPDTDRLARELAEETGETLTSALHAALAERLTRVRRQHRVSSRPDLHHYIERARARAVLDDRDADEIIGYDENGLPR</sequence>
<evidence type="ECO:0000256" key="1">
    <source>
        <dbReference type="ARBA" id="ARBA00022649"/>
    </source>
</evidence>
<dbReference type="Pfam" id="PF07704">
    <property type="entry name" value="PSK_trans_fac"/>
    <property type="match status" value="1"/>
</dbReference>
<evidence type="ECO:0000313" key="5">
    <source>
        <dbReference type="Proteomes" id="UP000178666"/>
    </source>
</evidence>
<dbReference type="RefSeq" id="WP_015071399.1">
    <property type="nucleotide sequence ID" value="NZ_CP013126.1"/>
</dbReference>
<keyword evidence="1" id="KW-1277">Toxin-antitoxin system</keyword>
<name>A0A142KGH3_9ACTN</name>
<dbReference type="OMA" id="IIGYDEH"/>